<reference evidence="2 3" key="1">
    <citation type="journal article" date="2018" name="Mol. Plant">
        <title>The genome of Artemisia annua provides insight into the evolution of Asteraceae family and artemisinin biosynthesis.</title>
        <authorList>
            <person name="Shen Q."/>
            <person name="Zhang L."/>
            <person name="Liao Z."/>
            <person name="Wang S."/>
            <person name="Yan T."/>
            <person name="Shi P."/>
            <person name="Liu M."/>
            <person name="Fu X."/>
            <person name="Pan Q."/>
            <person name="Wang Y."/>
            <person name="Lv Z."/>
            <person name="Lu X."/>
            <person name="Zhang F."/>
            <person name="Jiang W."/>
            <person name="Ma Y."/>
            <person name="Chen M."/>
            <person name="Hao X."/>
            <person name="Li L."/>
            <person name="Tang Y."/>
            <person name="Lv G."/>
            <person name="Zhou Y."/>
            <person name="Sun X."/>
            <person name="Brodelius P.E."/>
            <person name="Rose J.K.C."/>
            <person name="Tang K."/>
        </authorList>
    </citation>
    <scope>NUCLEOTIDE SEQUENCE [LARGE SCALE GENOMIC DNA]</scope>
    <source>
        <strain evidence="3">cv. Huhao1</strain>
        <tissue evidence="2">Leaf</tissue>
    </source>
</reference>
<evidence type="ECO:0000259" key="1">
    <source>
        <dbReference type="Pfam" id="PF11955"/>
    </source>
</evidence>
<dbReference type="Pfam" id="PF11955">
    <property type="entry name" value="PORR"/>
    <property type="match status" value="1"/>
</dbReference>
<name>A0A2U1PAC7_ARTAN</name>
<feature type="domain" description="PORR" evidence="1">
    <location>
        <begin position="89"/>
        <end position="165"/>
    </location>
</feature>
<gene>
    <name evidence="2" type="ORF">CTI12_AA045960</name>
</gene>
<evidence type="ECO:0000313" key="2">
    <source>
        <dbReference type="EMBL" id="PWA82680.1"/>
    </source>
</evidence>
<dbReference type="AlphaFoldDB" id="A0A2U1PAC7"/>
<dbReference type="Proteomes" id="UP000245207">
    <property type="component" value="Unassembled WGS sequence"/>
</dbReference>
<organism evidence="2 3">
    <name type="scientific">Artemisia annua</name>
    <name type="common">Sweet wormwood</name>
    <dbReference type="NCBI Taxonomy" id="35608"/>
    <lineage>
        <taxon>Eukaryota</taxon>
        <taxon>Viridiplantae</taxon>
        <taxon>Streptophyta</taxon>
        <taxon>Embryophyta</taxon>
        <taxon>Tracheophyta</taxon>
        <taxon>Spermatophyta</taxon>
        <taxon>Magnoliopsida</taxon>
        <taxon>eudicotyledons</taxon>
        <taxon>Gunneridae</taxon>
        <taxon>Pentapetalae</taxon>
        <taxon>asterids</taxon>
        <taxon>campanulids</taxon>
        <taxon>Asterales</taxon>
        <taxon>Asteraceae</taxon>
        <taxon>Asteroideae</taxon>
        <taxon>Anthemideae</taxon>
        <taxon>Artemisiinae</taxon>
        <taxon>Artemisia</taxon>
    </lineage>
</organism>
<dbReference type="InterPro" id="IPR002885">
    <property type="entry name" value="PPR_rpt"/>
</dbReference>
<sequence>MPQRNGGSWNALISAYSRNGFINEGLRLLLVIKRSIWVFFGIRAYNCFPSLTIPPPNIITKYTYSLSFSMQKHYYSGTASPSWNVIIRRHYYLGEEREVVAKFLRIFPFVFEEFTGPEYDLPWFKLTLEAVRLNDEKEIVYKDFKDNLEERSVNFVLMSIENRMPFIWGGCGGLGECFEVVELGDGLKGLVVSKK</sequence>
<dbReference type="Pfam" id="PF01535">
    <property type="entry name" value="PPR"/>
    <property type="match status" value="1"/>
</dbReference>
<protein>
    <submittedName>
        <fullName evidence="2">Plant organelle RNA recognition domain-containing protein</fullName>
    </submittedName>
</protein>
<dbReference type="InterPro" id="IPR021099">
    <property type="entry name" value="PORR_domain"/>
</dbReference>
<accession>A0A2U1PAC7</accession>
<dbReference type="STRING" id="35608.A0A2U1PAC7"/>
<keyword evidence="3" id="KW-1185">Reference proteome</keyword>
<proteinExistence type="predicted"/>
<dbReference type="EMBL" id="PKPP01001442">
    <property type="protein sequence ID" value="PWA82680.1"/>
    <property type="molecule type" value="Genomic_DNA"/>
</dbReference>
<dbReference type="GO" id="GO:0003723">
    <property type="term" value="F:RNA binding"/>
    <property type="evidence" value="ECO:0007669"/>
    <property type="project" value="InterPro"/>
</dbReference>
<comment type="caution">
    <text evidence="2">The sequence shown here is derived from an EMBL/GenBank/DDBJ whole genome shotgun (WGS) entry which is preliminary data.</text>
</comment>
<evidence type="ECO:0000313" key="3">
    <source>
        <dbReference type="Proteomes" id="UP000245207"/>
    </source>
</evidence>